<comment type="caution">
    <text evidence="1">The sequence shown here is derived from an EMBL/GenBank/DDBJ whole genome shotgun (WGS) entry which is preliminary data.</text>
</comment>
<accession>A0A1R3IJW1</accession>
<organism evidence="1 2">
    <name type="scientific">Corchorus olitorius</name>
    <dbReference type="NCBI Taxonomy" id="93759"/>
    <lineage>
        <taxon>Eukaryota</taxon>
        <taxon>Viridiplantae</taxon>
        <taxon>Streptophyta</taxon>
        <taxon>Embryophyta</taxon>
        <taxon>Tracheophyta</taxon>
        <taxon>Spermatophyta</taxon>
        <taxon>Magnoliopsida</taxon>
        <taxon>eudicotyledons</taxon>
        <taxon>Gunneridae</taxon>
        <taxon>Pentapetalae</taxon>
        <taxon>rosids</taxon>
        <taxon>malvids</taxon>
        <taxon>Malvales</taxon>
        <taxon>Malvaceae</taxon>
        <taxon>Grewioideae</taxon>
        <taxon>Apeibeae</taxon>
        <taxon>Corchorus</taxon>
    </lineage>
</organism>
<sequence>MVNPDADINVNEGFETELEFKMENNQQSFWQFSDQLRVQNSNFFCFLEFVNFVPLGFKNVILLNAQSSVNS</sequence>
<dbReference type="Proteomes" id="UP000187203">
    <property type="component" value="Unassembled WGS sequence"/>
</dbReference>
<dbReference type="AlphaFoldDB" id="A0A1R3IJW1"/>
<name>A0A1R3IJW1_9ROSI</name>
<evidence type="ECO:0000313" key="2">
    <source>
        <dbReference type="Proteomes" id="UP000187203"/>
    </source>
</evidence>
<evidence type="ECO:0000313" key="1">
    <source>
        <dbReference type="EMBL" id="OMO82882.1"/>
    </source>
</evidence>
<dbReference type="EMBL" id="AWUE01018062">
    <property type="protein sequence ID" value="OMO82882.1"/>
    <property type="molecule type" value="Genomic_DNA"/>
</dbReference>
<proteinExistence type="predicted"/>
<gene>
    <name evidence="1" type="ORF">COLO4_22784</name>
</gene>
<protein>
    <submittedName>
        <fullName evidence="1">Uncharacterized protein</fullName>
    </submittedName>
</protein>
<reference evidence="2" key="1">
    <citation type="submission" date="2013-09" db="EMBL/GenBank/DDBJ databases">
        <title>Corchorus olitorius genome sequencing.</title>
        <authorList>
            <person name="Alam M."/>
            <person name="Haque M.S."/>
            <person name="Islam M.S."/>
            <person name="Emdad E.M."/>
            <person name="Islam M.M."/>
            <person name="Ahmed B."/>
            <person name="Halim A."/>
            <person name="Hossen Q.M.M."/>
            <person name="Hossain M.Z."/>
            <person name="Ahmed R."/>
            <person name="Khan M.M."/>
            <person name="Islam R."/>
            <person name="Rashid M.M."/>
            <person name="Khan S.A."/>
            <person name="Rahman M.S."/>
            <person name="Alam M."/>
            <person name="Yahiya A.S."/>
            <person name="Khan M.S."/>
            <person name="Azam M.S."/>
            <person name="Haque T."/>
            <person name="Lashkar M.Z.H."/>
            <person name="Akhand A.I."/>
            <person name="Morshed G."/>
            <person name="Roy S."/>
            <person name="Uddin K.S."/>
            <person name="Rabeya T."/>
            <person name="Hossain A.S."/>
            <person name="Chowdhury A."/>
            <person name="Snigdha A.R."/>
            <person name="Mortoza M.S."/>
            <person name="Matin S.A."/>
            <person name="Hoque S.M.E."/>
            <person name="Islam M.K."/>
            <person name="Roy D.K."/>
            <person name="Haider R."/>
            <person name="Moosa M.M."/>
            <person name="Elias S.M."/>
            <person name="Hasan A.M."/>
            <person name="Jahan S."/>
            <person name="Shafiuddin M."/>
            <person name="Mahmood N."/>
            <person name="Shommy N.S."/>
        </authorList>
    </citation>
    <scope>NUCLEOTIDE SEQUENCE [LARGE SCALE GENOMIC DNA]</scope>
    <source>
        <strain evidence="2">cv. O-4</strain>
    </source>
</reference>
<keyword evidence="2" id="KW-1185">Reference proteome</keyword>